<comment type="caution">
    <text evidence="1">The sequence shown here is derived from an EMBL/GenBank/DDBJ whole genome shotgun (WGS) entry which is preliminary data.</text>
</comment>
<gene>
    <name evidence="1" type="ORF">F4821DRAFT_251562</name>
</gene>
<accession>A0ACC0CIZ4</accession>
<dbReference type="EMBL" id="MU394445">
    <property type="protein sequence ID" value="KAI6080417.1"/>
    <property type="molecule type" value="Genomic_DNA"/>
</dbReference>
<sequence>MRLKRPLGKLANSGIFVSRDCQYHIFFRPMGGMNHISHSILTCYALGASPQQLQDRYHDEGVSQKPMPPLDVELLEKLDDPEIFSQNMYVKAQYQTFLRYFERKITASGWKAVVHEFLFSRSRIATRMLCSMFDGLFHPLIHLGLAIEFDLPGLAAEALAQAATNDDSDIEKLFAMCETEALAHDDRPSMSILQLVDEVRASEEIRTAPRWSDLGLKLRNGLVARGGEAFAQLAGRFRIAADEDELARRTAEMMSTCAHLCGAAQFPGKKTKIDFFWMHEVTASLFMSLLAKQRDWISLEDRVLLMERKVRTDLAWYACCGSPPLDENFLPNYSSPESDGWSWDDLYQAVLKEHDDGHAAKFIRACKYAEETCAEFENGEWGDYLPVKGDMWLKLARMCHDTTKNTEIDFKWIRFTGFPEGWQRPDLLN</sequence>
<protein>
    <submittedName>
        <fullName evidence="1">Uncharacterized protein</fullName>
    </submittedName>
</protein>
<dbReference type="Proteomes" id="UP001497680">
    <property type="component" value="Unassembled WGS sequence"/>
</dbReference>
<proteinExistence type="predicted"/>
<name>A0ACC0CIZ4_9PEZI</name>
<keyword evidence="2" id="KW-1185">Reference proteome</keyword>
<reference evidence="1 2" key="1">
    <citation type="journal article" date="2022" name="New Phytol.">
        <title>Ecological generalism drives hyperdiversity of secondary metabolite gene clusters in xylarialean endophytes.</title>
        <authorList>
            <person name="Franco M.E.E."/>
            <person name="Wisecaver J.H."/>
            <person name="Arnold A.E."/>
            <person name="Ju Y.M."/>
            <person name="Slot J.C."/>
            <person name="Ahrendt S."/>
            <person name="Moore L.P."/>
            <person name="Eastman K.E."/>
            <person name="Scott K."/>
            <person name="Konkel Z."/>
            <person name="Mondo S.J."/>
            <person name="Kuo A."/>
            <person name="Hayes R.D."/>
            <person name="Haridas S."/>
            <person name="Andreopoulos B."/>
            <person name="Riley R."/>
            <person name="LaButti K."/>
            <person name="Pangilinan J."/>
            <person name="Lipzen A."/>
            <person name="Amirebrahimi M."/>
            <person name="Yan J."/>
            <person name="Adam C."/>
            <person name="Keymanesh K."/>
            <person name="Ng V."/>
            <person name="Louie K."/>
            <person name="Northen T."/>
            <person name="Drula E."/>
            <person name="Henrissat B."/>
            <person name="Hsieh H.M."/>
            <person name="Youens-Clark K."/>
            <person name="Lutzoni F."/>
            <person name="Miadlikowska J."/>
            <person name="Eastwood D.C."/>
            <person name="Hamelin R.C."/>
            <person name="Grigoriev I.V."/>
            <person name="U'Ren J.M."/>
        </authorList>
    </citation>
    <scope>NUCLEOTIDE SEQUENCE [LARGE SCALE GENOMIC DNA]</scope>
    <source>
        <strain evidence="1 2">ER1909</strain>
    </source>
</reference>
<evidence type="ECO:0000313" key="2">
    <source>
        <dbReference type="Proteomes" id="UP001497680"/>
    </source>
</evidence>
<evidence type="ECO:0000313" key="1">
    <source>
        <dbReference type="EMBL" id="KAI6080417.1"/>
    </source>
</evidence>
<organism evidence="1 2">
    <name type="scientific">Hypoxylon rubiginosum</name>
    <dbReference type="NCBI Taxonomy" id="110542"/>
    <lineage>
        <taxon>Eukaryota</taxon>
        <taxon>Fungi</taxon>
        <taxon>Dikarya</taxon>
        <taxon>Ascomycota</taxon>
        <taxon>Pezizomycotina</taxon>
        <taxon>Sordariomycetes</taxon>
        <taxon>Xylariomycetidae</taxon>
        <taxon>Xylariales</taxon>
        <taxon>Hypoxylaceae</taxon>
        <taxon>Hypoxylon</taxon>
    </lineage>
</organism>